<dbReference type="InterPro" id="IPR024654">
    <property type="entry name" value="Calcineurin-like_PHP_lpxH"/>
</dbReference>
<dbReference type="Gene3D" id="3.30.40.10">
    <property type="entry name" value="Zinc/RING finger domain, C3HC4 (zinc finger)"/>
    <property type="match status" value="1"/>
</dbReference>
<dbReference type="Pfam" id="PF13639">
    <property type="entry name" value="zf-RING_2"/>
    <property type="match status" value="1"/>
</dbReference>
<keyword evidence="5" id="KW-0862">Zinc</keyword>
<evidence type="ECO:0000256" key="3">
    <source>
        <dbReference type="ARBA" id="ARBA00022448"/>
    </source>
</evidence>
<protein>
    <recommendedName>
        <fullName evidence="2 6">Vacuolar protein sorting-associated protein 29</fullName>
    </recommendedName>
</protein>
<evidence type="ECO:0000313" key="9">
    <source>
        <dbReference type="EMBL" id="KAK9189078.1"/>
    </source>
</evidence>
<accession>A0AAP0QGV5</accession>
<dbReference type="GO" id="GO:0031410">
    <property type="term" value="C:cytoplasmic vesicle"/>
    <property type="evidence" value="ECO:0007669"/>
    <property type="project" value="UniProtKB-ARBA"/>
</dbReference>
<dbReference type="InterPro" id="IPR029052">
    <property type="entry name" value="Metallo-depent_PP-like"/>
</dbReference>
<evidence type="ECO:0000259" key="8">
    <source>
        <dbReference type="PROSITE" id="PS50089"/>
    </source>
</evidence>
<dbReference type="Gene3D" id="3.60.21.10">
    <property type="match status" value="1"/>
</dbReference>
<feature type="region of interest" description="Disordered" evidence="7">
    <location>
        <begin position="360"/>
        <end position="379"/>
    </location>
</feature>
<keyword evidence="10" id="KW-1185">Reference proteome</keyword>
<dbReference type="FunFam" id="3.60.21.10:FF:000015">
    <property type="entry name" value="Vacuolar protein sorting-associated protein 29"/>
    <property type="match status" value="1"/>
</dbReference>
<dbReference type="InterPro" id="IPR000979">
    <property type="entry name" value="Phosphodiesterase_MJ0936/Vps29"/>
</dbReference>
<dbReference type="GO" id="GO:0008270">
    <property type="term" value="F:zinc ion binding"/>
    <property type="evidence" value="ECO:0007669"/>
    <property type="project" value="UniProtKB-KW"/>
</dbReference>
<evidence type="ECO:0000313" key="10">
    <source>
        <dbReference type="Proteomes" id="UP001428341"/>
    </source>
</evidence>
<evidence type="ECO:0000256" key="2">
    <source>
        <dbReference type="ARBA" id="ARBA00017767"/>
    </source>
</evidence>
<dbReference type="Pfam" id="PF12850">
    <property type="entry name" value="Metallophos_2"/>
    <property type="match status" value="1"/>
</dbReference>
<comment type="similarity">
    <text evidence="1 6">Belongs to the VPS29 family.</text>
</comment>
<dbReference type="Proteomes" id="UP001428341">
    <property type="component" value="Unassembled WGS sequence"/>
</dbReference>
<feature type="domain" description="RING-type" evidence="8">
    <location>
        <begin position="390"/>
        <end position="428"/>
    </location>
</feature>
<keyword evidence="5" id="KW-0479">Metal-binding</keyword>
<dbReference type="InterPro" id="IPR013083">
    <property type="entry name" value="Znf_RING/FYVE/PHD"/>
</dbReference>
<organism evidence="9 10">
    <name type="scientific">Citrus x changshan-huyou</name>
    <dbReference type="NCBI Taxonomy" id="2935761"/>
    <lineage>
        <taxon>Eukaryota</taxon>
        <taxon>Viridiplantae</taxon>
        <taxon>Streptophyta</taxon>
        <taxon>Embryophyta</taxon>
        <taxon>Tracheophyta</taxon>
        <taxon>Spermatophyta</taxon>
        <taxon>Magnoliopsida</taxon>
        <taxon>eudicotyledons</taxon>
        <taxon>Gunneridae</taxon>
        <taxon>Pentapetalae</taxon>
        <taxon>rosids</taxon>
        <taxon>malvids</taxon>
        <taxon>Sapindales</taxon>
        <taxon>Rutaceae</taxon>
        <taxon>Aurantioideae</taxon>
        <taxon>Citrus</taxon>
    </lineage>
</organism>
<comment type="caution">
    <text evidence="9">The sequence shown here is derived from an EMBL/GenBank/DDBJ whole genome shotgun (WGS) entry which is preliminary data.</text>
</comment>
<dbReference type="EMBL" id="JBCGBO010000007">
    <property type="protein sequence ID" value="KAK9189078.1"/>
    <property type="molecule type" value="Genomic_DNA"/>
</dbReference>
<proteinExistence type="inferred from homology"/>
<dbReference type="GO" id="GO:0042147">
    <property type="term" value="P:retrograde transport, endosome to Golgi"/>
    <property type="evidence" value="ECO:0007669"/>
    <property type="project" value="InterPro"/>
</dbReference>
<dbReference type="InterPro" id="IPR028661">
    <property type="entry name" value="Vps29"/>
</dbReference>
<dbReference type="InterPro" id="IPR001841">
    <property type="entry name" value="Znf_RING"/>
</dbReference>
<name>A0AAP0QGV5_9ROSI</name>
<dbReference type="SUPFAM" id="SSF57850">
    <property type="entry name" value="RING/U-box"/>
    <property type="match status" value="1"/>
</dbReference>
<evidence type="ECO:0000256" key="6">
    <source>
        <dbReference type="RuleBase" id="RU362040"/>
    </source>
</evidence>
<evidence type="ECO:0000256" key="7">
    <source>
        <dbReference type="SAM" id="MobiDB-lite"/>
    </source>
</evidence>
<evidence type="ECO:0000256" key="1">
    <source>
        <dbReference type="ARBA" id="ARBA00005945"/>
    </source>
</evidence>
<dbReference type="NCBIfam" id="TIGR00040">
    <property type="entry name" value="yfcE"/>
    <property type="match status" value="1"/>
</dbReference>
<reference evidence="9 10" key="1">
    <citation type="submission" date="2024-05" db="EMBL/GenBank/DDBJ databases">
        <title>Haplotype-resolved chromosome-level genome assembly of Huyou (Citrus changshanensis).</title>
        <authorList>
            <person name="Miao C."/>
            <person name="Chen W."/>
            <person name="Wu Y."/>
            <person name="Wang L."/>
            <person name="Zhao S."/>
            <person name="Grierson D."/>
            <person name="Xu C."/>
            <person name="Chen K."/>
        </authorList>
    </citation>
    <scope>NUCLEOTIDE SEQUENCE [LARGE SCALE GENOMIC DNA]</scope>
    <source>
        <strain evidence="9">01-14</strain>
        <tissue evidence="9">Leaf</tissue>
    </source>
</reference>
<dbReference type="AlphaFoldDB" id="A0AAP0QGV5"/>
<keyword evidence="3" id="KW-0813">Transport</keyword>
<dbReference type="SUPFAM" id="SSF56300">
    <property type="entry name" value="Metallo-dependent phosphatases"/>
    <property type="match status" value="1"/>
</dbReference>
<dbReference type="SMART" id="SM00184">
    <property type="entry name" value="RING"/>
    <property type="match status" value="1"/>
</dbReference>
<keyword evidence="5" id="KW-0863">Zinc-finger</keyword>
<keyword evidence="4" id="KW-0653">Protein transport</keyword>
<dbReference type="CDD" id="cd07394">
    <property type="entry name" value="MPP_Vps29"/>
    <property type="match status" value="1"/>
</dbReference>
<dbReference type="GO" id="GO:0030904">
    <property type="term" value="C:retromer complex"/>
    <property type="evidence" value="ECO:0007669"/>
    <property type="project" value="InterPro"/>
</dbReference>
<evidence type="ECO:0000256" key="4">
    <source>
        <dbReference type="ARBA" id="ARBA00022927"/>
    </source>
</evidence>
<dbReference type="GO" id="GO:0015031">
    <property type="term" value="P:protein transport"/>
    <property type="evidence" value="ECO:0007669"/>
    <property type="project" value="UniProtKB-KW"/>
</dbReference>
<sequence length="442" mass="49767">MVLVLAIGDLHIPHRASDLPQKFKSMLVPGKIQHIICTGNLSIKEVHDYLKSLCPDLHVTRGEYDEDSRYPETKTLTIGQFKLGICHGHQVIPWGDLDSLAMLQRQLDVDILVTGHTHQFKAYKHEGGVVINPGSATGAYSSFTFDVNPSFVLMDIDGLRVVVYVYELIDGEVKMAIVYGDFMYYVKLKQPIVDREELEHLYSELPCVGVTALVQIFHQVEYKLIDCLHDGSRTDLGSFHNSESDERSCKFVIGDSTDFFTAVHGLSENLSSLGVDGTVFRNIVNAIIDYGRHRRKHVANRGRKVLPLHVSIKKEQRVYLHYGRYLMHMATIRESTAQRTDYGMVPASVPALGKLLKRVRMDEGESENPSRRTTTTESDDEKGLKQNYCCTLCLGDFGSSAISMPCSHLFHGGCIFRWLSMSHYCPACGYQVPTSDQNQHHV</sequence>
<gene>
    <name evidence="9" type="ORF">WN944_020483</name>
</gene>
<dbReference type="PANTHER" id="PTHR11124">
    <property type="entry name" value="VACUOLAR SORTING PROTEIN VPS29"/>
    <property type="match status" value="1"/>
</dbReference>
<dbReference type="GO" id="GO:0005829">
    <property type="term" value="C:cytosol"/>
    <property type="evidence" value="ECO:0007669"/>
    <property type="project" value="GOC"/>
</dbReference>
<evidence type="ECO:0000256" key="5">
    <source>
        <dbReference type="PROSITE-ProRule" id="PRU00175"/>
    </source>
</evidence>
<dbReference type="PROSITE" id="PS50089">
    <property type="entry name" value="ZF_RING_2"/>
    <property type="match status" value="1"/>
</dbReference>